<dbReference type="Gene3D" id="3.90.180.10">
    <property type="entry name" value="Medium-chain alcohol dehydrogenases, catalytic domain"/>
    <property type="match status" value="1"/>
</dbReference>
<dbReference type="InterPro" id="IPR036291">
    <property type="entry name" value="NAD(P)-bd_dom_sf"/>
</dbReference>
<dbReference type="InterPro" id="IPR045010">
    <property type="entry name" value="MDR_fam"/>
</dbReference>
<reference evidence="1 2" key="1">
    <citation type="submission" date="2018-12" db="EMBL/GenBank/DDBJ databases">
        <title>Draft genome sequence of Xylaria grammica IHI A82.</title>
        <authorList>
            <person name="Buettner E."/>
            <person name="Kellner H."/>
        </authorList>
    </citation>
    <scope>NUCLEOTIDE SEQUENCE [LARGE SCALE GENOMIC DNA]</scope>
    <source>
        <strain evidence="1 2">IHI A82</strain>
    </source>
</reference>
<sequence length="184" mass="20836">MHPNKTLIYREYTPHLPVPGKHLVVESRPFDPEADPPPGGITVKNQYLSDLLNGLGRRRAGCSHNFVDGEQLESALPAMKDFGTIVESGMASQYNKSIEDNYGVKTLMQIVFKRLKVVGFICSDQHLLDKYLTSFGEDMGRWLAEGKIKTREEMMVGMDNAPEAMIRMWQGDKFGKMVLRIDEE</sequence>
<proteinExistence type="predicted"/>
<dbReference type="Proteomes" id="UP000286045">
    <property type="component" value="Unassembled WGS sequence"/>
</dbReference>
<dbReference type="Gene3D" id="3.40.50.720">
    <property type="entry name" value="NAD(P)-binding Rossmann-like Domain"/>
    <property type="match status" value="1"/>
</dbReference>
<dbReference type="PANTHER" id="PTHR43205">
    <property type="entry name" value="PROSTAGLANDIN REDUCTASE"/>
    <property type="match status" value="1"/>
</dbReference>
<evidence type="ECO:0008006" key="3">
    <source>
        <dbReference type="Google" id="ProtNLM"/>
    </source>
</evidence>
<dbReference type="GO" id="GO:0016628">
    <property type="term" value="F:oxidoreductase activity, acting on the CH-CH group of donors, NAD or NADP as acceptor"/>
    <property type="evidence" value="ECO:0007669"/>
    <property type="project" value="InterPro"/>
</dbReference>
<dbReference type="SUPFAM" id="SSF51735">
    <property type="entry name" value="NAD(P)-binding Rossmann-fold domains"/>
    <property type="match status" value="1"/>
</dbReference>
<dbReference type="Pfam" id="PF13602">
    <property type="entry name" value="ADH_zinc_N_2"/>
    <property type="match status" value="1"/>
</dbReference>
<keyword evidence="2" id="KW-1185">Reference proteome</keyword>
<dbReference type="EMBL" id="RYZI01000297">
    <property type="protein sequence ID" value="RWA06916.1"/>
    <property type="molecule type" value="Genomic_DNA"/>
</dbReference>
<protein>
    <recommendedName>
        <fullName evidence="3">Alcohol dehydrogenase-like C-terminal domain-containing protein</fullName>
    </recommendedName>
</protein>
<name>A0A439CXR2_9PEZI</name>
<comment type="caution">
    <text evidence="1">The sequence shown here is derived from an EMBL/GenBank/DDBJ whole genome shotgun (WGS) entry which is preliminary data.</text>
</comment>
<dbReference type="STRING" id="363999.A0A439CXR2"/>
<accession>A0A439CXR2</accession>
<gene>
    <name evidence="1" type="ORF">EKO27_g8191</name>
</gene>
<dbReference type="PANTHER" id="PTHR43205:SF7">
    <property type="entry name" value="PROSTAGLANDIN REDUCTASE 1"/>
    <property type="match status" value="1"/>
</dbReference>
<evidence type="ECO:0000313" key="1">
    <source>
        <dbReference type="EMBL" id="RWA06916.1"/>
    </source>
</evidence>
<evidence type="ECO:0000313" key="2">
    <source>
        <dbReference type="Proteomes" id="UP000286045"/>
    </source>
</evidence>
<dbReference type="AlphaFoldDB" id="A0A439CXR2"/>
<organism evidence="1 2">
    <name type="scientific">Xylaria grammica</name>
    <dbReference type="NCBI Taxonomy" id="363999"/>
    <lineage>
        <taxon>Eukaryota</taxon>
        <taxon>Fungi</taxon>
        <taxon>Dikarya</taxon>
        <taxon>Ascomycota</taxon>
        <taxon>Pezizomycotina</taxon>
        <taxon>Sordariomycetes</taxon>
        <taxon>Xylariomycetidae</taxon>
        <taxon>Xylariales</taxon>
        <taxon>Xylariaceae</taxon>
        <taxon>Xylaria</taxon>
    </lineage>
</organism>